<sequence length="221" mass="23990">MQVVDLSHTLDSNVQVYPGDPISFSCCPTLTIAEHGCNVSSISMGSHIGTHVDAPYHFFEHGAAIDKVSLNTFVGPAVVVDLTAKGPRDMISWADIASHEDELLRRGPEVILLLRMGWSKFWQTKQYMDHPFLARDAAQKVINLGVKAIGVDTFSPDETRVDETTPDFGVHQIVLGAGAVIAENLTNLEAIQEGEWVVSLVPLKLSGGDGSPIRACAWKQT</sequence>
<evidence type="ECO:0000313" key="2">
    <source>
        <dbReference type="EMBL" id="OBZ69716.1"/>
    </source>
</evidence>
<dbReference type="OMA" id="LHYRADG"/>
<dbReference type="OrthoDB" id="7108654at2759"/>
<dbReference type="STRING" id="5627.A0A1C7LZR4"/>
<dbReference type="InterPro" id="IPR007325">
    <property type="entry name" value="KFase/CYL"/>
</dbReference>
<protein>
    <submittedName>
        <fullName evidence="2">Kynurenine formamidase</fullName>
    </submittedName>
</protein>
<dbReference type="PANTHER" id="PTHR31118:SF12">
    <property type="entry name" value="CYCLASE-LIKE PROTEIN 2"/>
    <property type="match status" value="1"/>
</dbReference>
<evidence type="ECO:0000256" key="1">
    <source>
        <dbReference type="ARBA" id="ARBA00007865"/>
    </source>
</evidence>
<dbReference type="Gene3D" id="3.50.30.50">
    <property type="entry name" value="Putative cyclase"/>
    <property type="match status" value="1"/>
</dbReference>
<dbReference type="Pfam" id="PF04199">
    <property type="entry name" value="Cyclase"/>
    <property type="match status" value="1"/>
</dbReference>
<dbReference type="EMBL" id="LUGG01000015">
    <property type="protein sequence ID" value="OBZ69716.1"/>
    <property type="molecule type" value="Genomic_DNA"/>
</dbReference>
<dbReference type="Proteomes" id="UP000092993">
    <property type="component" value="Unassembled WGS sequence"/>
</dbReference>
<reference evidence="2 3" key="1">
    <citation type="submission" date="2016-03" db="EMBL/GenBank/DDBJ databases">
        <title>Whole genome sequencing of Grifola frondosa 9006-11.</title>
        <authorList>
            <person name="Min B."/>
            <person name="Park H."/>
            <person name="Kim J.-G."/>
            <person name="Cho H."/>
            <person name="Oh Y.-L."/>
            <person name="Kong W.-S."/>
            <person name="Choi I.-G."/>
        </authorList>
    </citation>
    <scope>NUCLEOTIDE SEQUENCE [LARGE SCALE GENOMIC DNA]</scope>
    <source>
        <strain evidence="2 3">9006-11</strain>
    </source>
</reference>
<dbReference type="AlphaFoldDB" id="A0A1C7LZR4"/>
<comment type="similarity">
    <text evidence="1">Belongs to the Cyclase 1 superfamily.</text>
</comment>
<dbReference type="GO" id="GO:0004061">
    <property type="term" value="F:arylformamidase activity"/>
    <property type="evidence" value="ECO:0007669"/>
    <property type="project" value="InterPro"/>
</dbReference>
<dbReference type="SUPFAM" id="SSF102198">
    <property type="entry name" value="Putative cyclase"/>
    <property type="match status" value="1"/>
</dbReference>
<gene>
    <name evidence="2" type="primary">kynB_0</name>
    <name evidence="2" type="ORF">A0H81_10071</name>
</gene>
<organism evidence="2 3">
    <name type="scientific">Grifola frondosa</name>
    <name type="common">Maitake</name>
    <name type="synonym">Polyporus frondosus</name>
    <dbReference type="NCBI Taxonomy" id="5627"/>
    <lineage>
        <taxon>Eukaryota</taxon>
        <taxon>Fungi</taxon>
        <taxon>Dikarya</taxon>
        <taxon>Basidiomycota</taxon>
        <taxon>Agaricomycotina</taxon>
        <taxon>Agaricomycetes</taxon>
        <taxon>Polyporales</taxon>
        <taxon>Grifolaceae</taxon>
        <taxon>Grifola</taxon>
    </lineage>
</organism>
<dbReference type="InterPro" id="IPR037175">
    <property type="entry name" value="KFase_sf"/>
</dbReference>
<comment type="caution">
    <text evidence="2">The sequence shown here is derived from an EMBL/GenBank/DDBJ whole genome shotgun (WGS) entry which is preliminary data.</text>
</comment>
<evidence type="ECO:0000313" key="3">
    <source>
        <dbReference type="Proteomes" id="UP000092993"/>
    </source>
</evidence>
<dbReference type="GO" id="GO:0019441">
    <property type="term" value="P:L-tryptophan catabolic process to kynurenine"/>
    <property type="evidence" value="ECO:0007669"/>
    <property type="project" value="InterPro"/>
</dbReference>
<name>A0A1C7LZR4_GRIFR</name>
<dbReference type="PANTHER" id="PTHR31118">
    <property type="entry name" value="CYCLASE-LIKE PROTEIN 2"/>
    <property type="match status" value="1"/>
</dbReference>
<proteinExistence type="inferred from homology"/>
<accession>A0A1C7LZR4</accession>
<keyword evidence="3" id="KW-1185">Reference proteome</keyword>